<evidence type="ECO:0000313" key="1">
    <source>
        <dbReference type="EMBL" id="ASY44970.1"/>
    </source>
</evidence>
<gene>
    <name evidence="1" type="ORF">CJD35_11350</name>
</gene>
<dbReference type="AlphaFoldDB" id="A0A249MUD2"/>
<evidence type="ECO:0000313" key="2">
    <source>
        <dbReference type="Proteomes" id="UP000217141"/>
    </source>
</evidence>
<sequence>MDSAGMPMIWRVESAGLKRWNASDPRPLYGWEFLFFCNGRATDMSIEAIMMSRFRQFADSWNDDDVIDDSGLTGADLKLIADTIEQVEFVPRINLD</sequence>
<protein>
    <submittedName>
        <fullName evidence="1">Uncharacterized protein</fullName>
    </submittedName>
</protein>
<name>A0A249MUD2_SPHXE</name>
<dbReference type="EMBL" id="CP022745">
    <property type="protein sequence ID" value="ASY44970.1"/>
    <property type="molecule type" value="Genomic_DNA"/>
</dbReference>
<accession>A0A249MUD2</accession>
<proteinExistence type="predicted"/>
<organism evidence="1 2">
    <name type="scientific">Sphingobium xenophagum</name>
    <dbReference type="NCBI Taxonomy" id="121428"/>
    <lineage>
        <taxon>Bacteria</taxon>
        <taxon>Pseudomonadati</taxon>
        <taxon>Pseudomonadota</taxon>
        <taxon>Alphaproteobacteria</taxon>
        <taxon>Sphingomonadales</taxon>
        <taxon>Sphingomonadaceae</taxon>
        <taxon>Sphingobium</taxon>
    </lineage>
</organism>
<dbReference type="KEGG" id="shyd:CJD35_11350"/>
<reference evidence="1 2" key="1">
    <citation type="submission" date="2017-08" db="EMBL/GenBank/DDBJ databases">
        <title>Whole Genome Sequence of Sphingobium hydrophobicum C1: Insights into Adaption to the Electronic-waste Contaminated Sediment.</title>
        <authorList>
            <person name="Song D."/>
            <person name="Chen X."/>
            <person name="Xu M."/>
        </authorList>
    </citation>
    <scope>NUCLEOTIDE SEQUENCE [LARGE SCALE GENOMIC DNA]</scope>
    <source>
        <strain evidence="1 2">C1</strain>
    </source>
</reference>
<dbReference type="Proteomes" id="UP000217141">
    <property type="component" value="Chromosome I"/>
</dbReference>